<name>V8CDR2_9HELI</name>
<dbReference type="RefSeq" id="WP_023926878.1">
    <property type="nucleotide sequence ID" value="NZ_KI669454.1"/>
</dbReference>
<dbReference type="InterPro" id="IPR046886">
    <property type="entry name" value="RsmE_MTase_dom"/>
</dbReference>
<dbReference type="HOGENOM" id="CLU_067442_6_0_7"/>
<dbReference type="AlphaFoldDB" id="V8CDR2"/>
<dbReference type="InterPro" id="IPR006700">
    <property type="entry name" value="RsmE"/>
</dbReference>
<keyword evidence="3 10" id="KW-0963">Cytoplasm</keyword>
<feature type="domain" description="Ribosomal RNA small subunit methyltransferase E methyltransferase" evidence="11">
    <location>
        <begin position="77"/>
        <end position="225"/>
    </location>
</feature>
<evidence type="ECO:0000256" key="9">
    <source>
        <dbReference type="ARBA" id="ARBA00047944"/>
    </source>
</evidence>
<evidence type="ECO:0000256" key="5">
    <source>
        <dbReference type="ARBA" id="ARBA00022603"/>
    </source>
</evidence>
<dbReference type="InterPro" id="IPR029026">
    <property type="entry name" value="tRNA_m1G_MTases_N"/>
</dbReference>
<dbReference type="Pfam" id="PF04452">
    <property type="entry name" value="Methyltrans_RNA"/>
    <property type="match status" value="1"/>
</dbReference>
<sequence>MQFLYVKSCGERTLSIDGEAFAHLCQSRRAKVGSTQALRNLRDDTLYTYHIESISRKNATLLLESSQILPNTPQHFSHLIWAMTTPQTIYKALPHLNELGLGKLSLYFGRFSQGGVRLDEGRIERILIESCQQCGRSSLCQVEMLDDFHTALECYPHASVLDFGGEVLQTRAQAISALKEGVFIGAEGGFSSQERETFAAQNRKIYGVDSTLILRSQSAAMAILAKGI</sequence>
<dbReference type="eggNOG" id="COG1385">
    <property type="taxonomic scope" value="Bacteria"/>
</dbReference>
<dbReference type="Gene3D" id="3.40.1280.10">
    <property type="match status" value="1"/>
</dbReference>
<dbReference type="EC" id="2.1.1.193" evidence="10"/>
<dbReference type="STRING" id="1357400.HMPREF2086_00210"/>
<dbReference type="PATRIC" id="fig|1357400.3.peg.300"/>
<dbReference type="Proteomes" id="UP000018731">
    <property type="component" value="Unassembled WGS sequence"/>
</dbReference>
<comment type="function">
    <text evidence="8 10">Specifically methylates the N3 position of the uracil ring of uridine 1498 (m3U1498) in 16S rRNA. Acts on the fully assembled 30S ribosomal subunit.</text>
</comment>
<comment type="subcellular location">
    <subcellularLocation>
        <location evidence="1 10">Cytoplasm</location>
    </subcellularLocation>
</comment>
<evidence type="ECO:0000256" key="7">
    <source>
        <dbReference type="ARBA" id="ARBA00022691"/>
    </source>
</evidence>
<comment type="similarity">
    <text evidence="2 10">Belongs to the RNA methyltransferase RsmE family.</text>
</comment>
<evidence type="ECO:0000256" key="10">
    <source>
        <dbReference type="PIRNR" id="PIRNR015601"/>
    </source>
</evidence>
<protein>
    <recommendedName>
        <fullName evidence="10">Ribosomal RNA small subunit methyltransferase E</fullName>
        <ecNumber evidence="10">2.1.1.193</ecNumber>
    </recommendedName>
</protein>
<dbReference type="PANTHER" id="PTHR30027:SF3">
    <property type="entry name" value="16S RRNA (URACIL(1498)-N(3))-METHYLTRANSFERASE"/>
    <property type="match status" value="1"/>
</dbReference>
<dbReference type="PANTHER" id="PTHR30027">
    <property type="entry name" value="RIBOSOMAL RNA SMALL SUBUNIT METHYLTRANSFERASE E"/>
    <property type="match status" value="1"/>
</dbReference>
<evidence type="ECO:0000256" key="8">
    <source>
        <dbReference type="ARBA" id="ARBA00025699"/>
    </source>
</evidence>
<keyword evidence="13" id="KW-1185">Reference proteome</keyword>
<dbReference type="NCBIfam" id="NF008695">
    <property type="entry name" value="PRK11713.3-3"/>
    <property type="match status" value="1"/>
</dbReference>
<evidence type="ECO:0000256" key="4">
    <source>
        <dbReference type="ARBA" id="ARBA00022552"/>
    </source>
</evidence>
<evidence type="ECO:0000256" key="1">
    <source>
        <dbReference type="ARBA" id="ARBA00004496"/>
    </source>
</evidence>
<evidence type="ECO:0000256" key="2">
    <source>
        <dbReference type="ARBA" id="ARBA00005528"/>
    </source>
</evidence>
<dbReference type="GO" id="GO:0070475">
    <property type="term" value="P:rRNA base methylation"/>
    <property type="evidence" value="ECO:0007669"/>
    <property type="project" value="TreeGrafter"/>
</dbReference>
<comment type="catalytic activity">
    <reaction evidence="9 10">
        <text>uridine(1498) in 16S rRNA + S-adenosyl-L-methionine = N(3)-methyluridine(1498) in 16S rRNA + S-adenosyl-L-homocysteine + H(+)</text>
        <dbReference type="Rhea" id="RHEA:42920"/>
        <dbReference type="Rhea" id="RHEA-COMP:10283"/>
        <dbReference type="Rhea" id="RHEA-COMP:10284"/>
        <dbReference type="ChEBI" id="CHEBI:15378"/>
        <dbReference type="ChEBI" id="CHEBI:57856"/>
        <dbReference type="ChEBI" id="CHEBI:59789"/>
        <dbReference type="ChEBI" id="CHEBI:65315"/>
        <dbReference type="ChEBI" id="CHEBI:74502"/>
        <dbReference type="EC" id="2.1.1.193"/>
    </reaction>
</comment>
<keyword evidence="6 10" id="KW-0808">Transferase</keyword>
<gene>
    <name evidence="12" type="ORF">HMPREF2086_00210</name>
</gene>
<dbReference type="GO" id="GO:0005737">
    <property type="term" value="C:cytoplasm"/>
    <property type="evidence" value="ECO:0007669"/>
    <property type="project" value="UniProtKB-SubCell"/>
</dbReference>
<dbReference type="EMBL" id="AZJI01000001">
    <property type="protein sequence ID" value="ETD24876.1"/>
    <property type="molecule type" value="Genomic_DNA"/>
</dbReference>
<dbReference type="SUPFAM" id="SSF75217">
    <property type="entry name" value="alpha/beta knot"/>
    <property type="match status" value="1"/>
</dbReference>
<dbReference type="InterPro" id="IPR029028">
    <property type="entry name" value="Alpha/beta_knot_MTases"/>
</dbReference>
<evidence type="ECO:0000256" key="3">
    <source>
        <dbReference type="ARBA" id="ARBA00022490"/>
    </source>
</evidence>
<accession>V8CDR2</accession>
<keyword evidence="5 10" id="KW-0489">Methyltransferase</keyword>
<dbReference type="GO" id="GO:0070042">
    <property type="term" value="F:rRNA (uridine-N3-)-methyltransferase activity"/>
    <property type="evidence" value="ECO:0007669"/>
    <property type="project" value="TreeGrafter"/>
</dbReference>
<comment type="caution">
    <text evidence="12">The sequence shown here is derived from an EMBL/GenBank/DDBJ whole genome shotgun (WGS) entry which is preliminary data.</text>
</comment>
<dbReference type="NCBIfam" id="TIGR00046">
    <property type="entry name" value="RsmE family RNA methyltransferase"/>
    <property type="match status" value="1"/>
</dbReference>
<evidence type="ECO:0000259" key="11">
    <source>
        <dbReference type="Pfam" id="PF04452"/>
    </source>
</evidence>
<keyword evidence="4 10" id="KW-0698">rRNA processing</keyword>
<organism evidence="12 13">
    <name type="scientific">Helicobacter macacae MIT 99-5501</name>
    <dbReference type="NCBI Taxonomy" id="1357400"/>
    <lineage>
        <taxon>Bacteria</taxon>
        <taxon>Pseudomonadati</taxon>
        <taxon>Campylobacterota</taxon>
        <taxon>Epsilonproteobacteria</taxon>
        <taxon>Campylobacterales</taxon>
        <taxon>Helicobacteraceae</taxon>
        <taxon>Helicobacter</taxon>
    </lineage>
</organism>
<evidence type="ECO:0000313" key="12">
    <source>
        <dbReference type="EMBL" id="ETD24876.1"/>
    </source>
</evidence>
<dbReference type="PIRSF" id="PIRSF015601">
    <property type="entry name" value="MTase_slr0722"/>
    <property type="match status" value="1"/>
</dbReference>
<evidence type="ECO:0000313" key="13">
    <source>
        <dbReference type="Proteomes" id="UP000018731"/>
    </source>
</evidence>
<evidence type="ECO:0000256" key="6">
    <source>
        <dbReference type="ARBA" id="ARBA00022679"/>
    </source>
</evidence>
<dbReference type="OrthoDB" id="9815641at2"/>
<keyword evidence="7 10" id="KW-0949">S-adenosyl-L-methionine</keyword>
<reference evidence="12 13" key="1">
    <citation type="journal article" date="2014" name="Genome Announc.">
        <title>Draft genome sequences of six enterohepatic helicobacter species isolated from humans and one from rhesus macaques.</title>
        <authorList>
            <person name="Shen Z."/>
            <person name="Sheh A."/>
            <person name="Young S.K."/>
            <person name="Abouelliel A."/>
            <person name="Ward D.V."/>
            <person name="Earl A.M."/>
            <person name="Fox J.G."/>
        </authorList>
    </citation>
    <scope>NUCLEOTIDE SEQUENCE [LARGE SCALE GENOMIC DNA]</scope>
    <source>
        <strain evidence="12 13">MIT 99-5501</strain>
    </source>
</reference>
<proteinExistence type="inferred from homology"/>